<dbReference type="InterPro" id="IPR018035">
    <property type="entry name" value="Flagellar_FliH/T3SS_HrpE"/>
</dbReference>
<evidence type="ECO:0000256" key="6">
    <source>
        <dbReference type="ARBA" id="ARBA00022927"/>
    </source>
</evidence>
<keyword evidence="4" id="KW-0813">Transport</keyword>
<evidence type="ECO:0000313" key="10">
    <source>
        <dbReference type="Proteomes" id="UP000297839"/>
    </source>
</evidence>
<protein>
    <recommendedName>
        <fullName evidence="3">Flagellar assembly protein FliH</fullName>
    </recommendedName>
</protein>
<evidence type="ECO:0000256" key="5">
    <source>
        <dbReference type="ARBA" id="ARBA00022795"/>
    </source>
</evidence>
<dbReference type="GO" id="GO:0005829">
    <property type="term" value="C:cytosol"/>
    <property type="evidence" value="ECO:0007669"/>
    <property type="project" value="TreeGrafter"/>
</dbReference>
<keyword evidence="10" id="KW-1185">Reference proteome</keyword>
<evidence type="ECO:0000256" key="2">
    <source>
        <dbReference type="ARBA" id="ARBA00006602"/>
    </source>
</evidence>
<keyword evidence="5" id="KW-1005">Bacterial flagellum biogenesis</keyword>
<dbReference type="Pfam" id="PF02108">
    <property type="entry name" value="FliH"/>
    <property type="match status" value="1"/>
</dbReference>
<keyword evidence="6" id="KW-0653">Protein transport</keyword>
<dbReference type="PANTHER" id="PTHR34982">
    <property type="entry name" value="YOP PROTEINS TRANSLOCATION PROTEIN L"/>
    <property type="match status" value="1"/>
</dbReference>
<accession>A0A4Z0BEH0</accession>
<dbReference type="Proteomes" id="UP000297839">
    <property type="component" value="Unassembled WGS sequence"/>
</dbReference>
<name>A0A4Z0BEH0_9BURK</name>
<organism evidence="9 10">
    <name type="scientific">Ramlibacter humi</name>
    <dbReference type="NCBI Taxonomy" id="2530451"/>
    <lineage>
        <taxon>Bacteria</taxon>
        <taxon>Pseudomonadati</taxon>
        <taxon>Pseudomonadota</taxon>
        <taxon>Betaproteobacteria</taxon>
        <taxon>Burkholderiales</taxon>
        <taxon>Comamonadaceae</taxon>
        <taxon>Ramlibacter</taxon>
    </lineage>
</organism>
<sequence length="265" mass="27803">MGTVVAPALERDAAVSGTGIEAGLVLRDASLQPESVRIGRRAVFPAAPTAGAAPAVHAIDPEKLHEAVLARAREEAVRLGREEGLRAGREEGLRAGYDEGLKKGQADAQAAAAAALDKAVAEAMEPLRERESRLQALAAAVDQQQAAWRELAEDEAVALAYELACRVLGSALVTPEGIRAQVRQLRDQARAGAAFHVHPDDLPLLRSEPGAQEATRWVADVSVATGGCIARSASAALDARLETLLEECLQGLLEVRARRAQGGGE</sequence>
<gene>
    <name evidence="9" type="ORF">EZ216_19675</name>
</gene>
<dbReference type="GO" id="GO:0044781">
    <property type="term" value="P:bacterial-type flagellum organization"/>
    <property type="evidence" value="ECO:0007669"/>
    <property type="project" value="UniProtKB-KW"/>
</dbReference>
<evidence type="ECO:0000259" key="8">
    <source>
        <dbReference type="Pfam" id="PF02108"/>
    </source>
</evidence>
<comment type="function">
    <text evidence="1">Needed for flagellar regrowth and assembly.</text>
</comment>
<dbReference type="OrthoDB" id="8596293at2"/>
<comment type="similarity">
    <text evidence="2">Belongs to the FliH family.</text>
</comment>
<evidence type="ECO:0000256" key="7">
    <source>
        <dbReference type="ARBA" id="ARBA00023225"/>
    </source>
</evidence>
<keyword evidence="7" id="KW-1006">Bacterial flagellum protein export</keyword>
<proteinExistence type="inferred from homology"/>
<dbReference type="PANTHER" id="PTHR34982:SF1">
    <property type="entry name" value="FLAGELLAR ASSEMBLY PROTEIN FLIH"/>
    <property type="match status" value="1"/>
</dbReference>
<dbReference type="EMBL" id="SMLK01000009">
    <property type="protein sequence ID" value="TFY97081.1"/>
    <property type="molecule type" value="Genomic_DNA"/>
</dbReference>
<evidence type="ECO:0000256" key="4">
    <source>
        <dbReference type="ARBA" id="ARBA00022448"/>
    </source>
</evidence>
<evidence type="ECO:0000313" key="9">
    <source>
        <dbReference type="EMBL" id="TFY97081.1"/>
    </source>
</evidence>
<dbReference type="AlphaFoldDB" id="A0A4Z0BEH0"/>
<evidence type="ECO:0000256" key="1">
    <source>
        <dbReference type="ARBA" id="ARBA00003041"/>
    </source>
</evidence>
<evidence type="ECO:0000256" key="3">
    <source>
        <dbReference type="ARBA" id="ARBA00016507"/>
    </source>
</evidence>
<dbReference type="GO" id="GO:0015031">
    <property type="term" value="P:protein transport"/>
    <property type="evidence" value="ECO:0007669"/>
    <property type="project" value="UniProtKB-KW"/>
</dbReference>
<dbReference type="InterPro" id="IPR051472">
    <property type="entry name" value="T3SS_Stator/FliH"/>
</dbReference>
<reference evidence="9 10" key="1">
    <citation type="submission" date="2019-03" db="EMBL/GenBank/DDBJ databases">
        <title>Ramlibacter sp. 18x22-1, whole genome shotgun sequence.</title>
        <authorList>
            <person name="Zhang X."/>
            <person name="Feng G."/>
            <person name="Zhu H."/>
        </authorList>
    </citation>
    <scope>NUCLEOTIDE SEQUENCE [LARGE SCALE GENOMIC DNA]</scope>
    <source>
        <strain evidence="9 10">18x22-1</strain>
    </source>
</reference>
<feature type="domain" description="Flagellar assembly protein FliH/Type III secretion system HrpE" evidence="8">
    <location>
        <begin position="131"/>
        <end position="247"/>
    </location>
</feature>
<comment type="caution">
    <text evidence="9">The sequence shown here is derived from an EMBL/GenBank/DDBJ whole genome shotgun (WGS) entry which is preliminary data.</text>
</comment>